<gene>
    <name evidence="1" type="ORF">AWN90_16280</name>
</gene>
<name>A0A161ZAB5_9NOCA</name>
<dbReference type="AlphaFoldDB" id="A0A161ZAB5"/>
<organism evidence="1 2">
    <name type="scientific">Nocardia terpenica</name>
    <dbReference type="NCBI Taxonomy" id="455432"/>
    <lineage>
        <taxon>Bacteria</taxon>
        <taxon>Bacillati</taxon>
        <taxon>Actinomycetota</taxon>
        <taxon>Actinomycetes</taxon>
        <taxon>Mycobacteriales</taxon>
        <taxon>Nocardiaceae</taxon>
        <taxon>Nocardia</taxon>
    </lineage>
</organism>
<dbReference type="STRING" id="455432.AWN90_16280"/>
<sequence length="312" mass="31573">MPADLRPSPGNTLFAAAAFGARPALPAAGLPTAGTAAESWLRAVVLGGQGRYAAARAELRRTPRLGADPALRSLALSTEASLLRQLGWHARAAALDGRALAQVAAGEPTGSPARDIAICDALTGLAADALGTARPALAAGLLDRCQTPLERLCEAVRTPDIGVSAPDPAWRPRLRRHWVAAETALSAPDTGLISPPTPEPCPHPALAHAELALALAEAGPSVRHRVKSRLLVAAAAAAAGDLDRSRELAALVAEQCRAHGLLPLQWACAMLRSGVSAGPAAAAAAAEAAACARALAGHGGLLRSDAGVLTEL</sequence>
<evidence type="ECO:0000313" key="1">
    <source>
        <dbReference type="EMBL" id="KZM76102.1"/>
    </source>
</evidence>
<proteinExistence type="predicted"/>
<keyword evidence="2" id="KW-1185">Reference proteome</keyword>
<evidence type="ECO:0000313" key="2">
    <source>
        <dbReference type="Proteomes" id="UP000076512"/>
    </source>
</evidence>
<reference evidence="1 2" key="1">
    <citation type="submission" date="2016-04" db="EMBL/GenBank/DDBJ databases">
        <authorList>
            <person name="Evans L.H."/>
            <person name="Alamgir A."/>
            <person name="Owens N."/>
            <person name="Weber N.D."/>
            <person name="Virtaneva K."/>
            <person name="Barbian K."/>
            <person name="Babar A."/>
            <person name="Rosenke K."/>
        </authorList>
    </citation>
    <scope>NUCLEOTIDE SEQUENCE [LARGE SCALE GENOMIC DNA]</scope>
    <source>
        <strain evidence="1 2">IFM 0406</strain>
    </source>
</reference>
<comment type="caution">
    <text evidence="1">The sequence shown here is derived from an EMBL/GenBank/DDBJ whole genome shotgun (WGS) entry which is preliminary data.</text>
</comment>
<dbReference type="EMBL" id="LWGR01000002">
    <property type="protein sequence ID" value="KZM76102.1"/>
    <property type="molecule type" value="Genomic_DNA"/>
</dbReference>
<dbReference type="Proteomes" id="UP000076512">
    <property type="component" value="Unassembled WGS sequence"/>
</dbReference>
<accession>A0A161ZAB5</accession>
<protein>
    <submittedName>
        <fullName evidence="1">Uncharacterized protein</fullName>
    </submittedName>
</protein>